<proteinExistence type="predicted"/>
<name>A0ACD5U9P9_AVESA</name>
<dbReference type="Proteomes" id="UP001732700">
    <property type="component" value="Chromosome 2A"/>
</dbReference>
<sequence>MTLNDTEHLSLHAMQGTDTDSTIRLPAEINNLAMLMLIDSGSTSSFLDVSMVSKLGLIPHARPPVYVKVDNGDKLLCAQVIPNFTWSTQGHKFTHNMQVLDMGGYDAVLGMDWLQKFRPMNCDWVAKWLEFEHEGGLVKLQGVLHKPQYHIREISMDQVIQLHKNNELWATTVLENSTELSILPAPDSVT</sequence>
<accession>A0ACD5U9P9</accession>
<evidence type="ECO:0000313" key="2">
    <source>
        <dbReference type="Proteomes" id="UP001732700"/>
    </source>
</evidence>
<dbReference type="EnsemblPlants" id="AVESA.00010b.r2.2AG0212440.1">
    <property type="protein sequence ID" value="AVESA.00010b.r2.2AG0212440.1.CDS.1"/>
    <property type="gene ID" value="AVESA.00010b.r2.2AG0212440"/>
</dbReference>
<reference evidence="1" key="2">
    <citation type="submission" date="2025-09" db="UniProtKB">
        <authorList>
            <consortium name="EnsemblPlants"/>
        </authorList>
    </citation>
    <scope>IDENTIFICATION</scope>
</reference>
<keyword evidence="2" id="KW-1185">Reference proteome</keyword>
<evidence type="ECO:0000313" key="1">
    <source>
        <dbReference type="EnsemblPlants" id="AVESA.00010b.r2.2AG0212440.1.CDS.1"/>
    </source>
</evidence>
<reference evidence="1" key="1">
    <citation type="submission" date="2021-05" db="EMBL/GenBank/DDBJ databases">
        <authorList>
            <person name="Scholz U."/>
            <person name="Mascher M."/>
            <person name="Fiebig A."/>
        </authorList>
    </citation>
    <scope>NUCLEOTIDE SEQUENCE [LARGE SCALE GENOMIC DNA]</scope>
</reference>
<organism evidence="1 2">
    <name type="scientific">Avena sativa</name>
    <name type="common">Oat</name>
    <dbReference type="NCBI Taxonomy" id="4498"/>
    <lineage>
        <taxon>Eukaryota</taxon>
        <taxon>Viridiplantae</taxon>
        <taxon>Streptophyta</taxon>
        <taxon>Embryophyta</taxon>
        <taxon>Tracheophyta</taxon>
        <taxon>Spermatophyta</taxon>
        <taxon>Magnoliopsida</taxon>
        <taxon>Liliopsida</taxon>
        <taxon>Poales</taxon>
        <taxon>Poaceae</taxon>
        <taxon>BOP clade</taxon>
        <taxon>Pooideae</taxon>
        <taxon>Poodae</taxon>
        <taxon>Poeae</taxon>
        <taxon>Poeae Chloroplast Group 1 (Aveneae type)</taxon>
        <taxon>Aveninae</taxon>
        <taxon>Avena</taxon>
    </lineage>
</organism>
<protein>
    <submittedName>
        <fullName evidence="1">Uncharacterized protein</fullName>
    </submittedName>
</protein>